<name>A0AA36MVE1_9DINO</name>
<protein>
    <recommendedName>
        <fullName evidence="5">ANK_REP_REGION domain-containing protein</fullName>
    </recommendedName>
</protein>
<dbReference type="SUPFAM" id="SSF48403">
    <property type="entry name" value="Ankyrin repeat"/>
    <property type="match status" value="1"/>
</dbReference>
<evidence type="ECO:0000256" key="2">
    <source>
        <dbReference type="SAM" id="MobiDB-lite"/>
    </source>
</evidence>
<gene>
    <name evidence="3" type="ORF">EVOR1521_LOCUS8309</name>
</gene>
<reference evidence="3" key="1">
    <citation type="submission" date="2023-08" db="EMBL/GenBank/DDBJ databases">
        <authorList>
            <person name="Chen Y."/>
            <person name="Shah S."/>
            <person name="Dougan E. K."/>
            <person name="Thang M."/>
            <person name="Chan C."/>
        </authorList>
    </citation>
    <scope>NUCLEOTIDE SEQUENCE</scope>
</reference>
<evidence type="ECO:0000313" key="3">
    <source>
        <dbReference type="EMBL" id="CAJ1380343.1"/>
    </source>
</evidence>
<dbReference type="InterPro" id="IPR002110">
    <property type="entry name" value="Ankyrin_rpt"/>
</dbReference>
<dbReference type="PROSITE" id="PS50297">
    <property type="entry name" value="ANK_REP_REGION"/>
    <property type="match status" value="1"/>
</dbReference>
<feature type="repeat" description="ANK" evidence="1">
    <location>
        <begin position="104"/>
        <end position="136"/>
    </location>
</feature>
<keyword evidence="4" id="KW-1185">Reference proteome</keyword>
<dbReference type="AlphaFoldDB" id="A0AA36MVE1"/>
<proteinExistence type="predicted"/>
<dbReference type="InterPro" id="IPR036770">
    <property type="entry name" value="Ankyrin_rpt-contain_sf"/>
</dbReference>
<evidence type="ECO:0000313" key="4">
    <source>
        <dbReference type="Proteomes" id="UP001178507"/>
    </source>
</evidence>
<dbReference type="Proteomes" id="UP001178507">
    <property type="component" value="Unassembled WGS sequence"/>
</dbReference>
<evidence type="ECO:0000256" key="1">
    <source>
        <dbReference type="PROSITE-ProRule" id="PRU00023"/>
    </source>
</evidence>
<dbReference type="Gene3D" id="1.25.40.20">
    <property type="entry name" value="Ankyrin repeat-containing domain"/>
    <property type="match status" value="1"/>
</dbReference>
<feature type="region of interest" description="Disordered" evidence="2">
    <location>
        <begin position="1"/>
        <end position="22"/>
    </location>
</feature>
<keyword evidence="1" id="KW-0040">ANK repeat</keyword>
<dbReference type="PROSITE" id="PS50088">
    <property type="entry name" value="ANK_REPEAT"/>
    <property type="match status" value="1"/>
</dbReference>
<comment type="caution">
    <text evidence="3">The sequence shown here is derived from an EMBL/GenBank/DDBJ whole genome shotgun (WGS) entry which is preliminary data.</text>
</comment>
<sequence length="194" mass="21196">MMAMQSATPEPTTTDWATLDSEKSPCETCSTASTFSKASTSSTASTCSTASGMIVMDSESNLSSANASKRSQRRQQQDQALQRFLSKHSFEGLHVPRLSESPSEMVYPIHVAAQQGDCNLLRTMLALGASLDQQTSRGRTAYDFAFEANRDGSHLDTLGLLRTRVQVFNTMKDFLRAKISKSKVRRVESAAVSL</sequence>
<organism evidence="3 4">
    <name type="scientific">Effrenium voratum</name>
    <dbReference type="NCBI Taxonomy" id="2562239"/>
    <lineage>
        <taxon>Eukaryota</taxon>
        <taxon>Sar</taxon>
        <taxon>Alveolata</taxon>
        <taxon>Dinophyceae</taxon>
        <taxon>Suessiales</taxon>
        <taxon>Symbiodiniaceae</taxon>
        <taxon>Effrenium</taxon>
    </lineage>
</organism>
<dbReference type="EMBL" id="CAUJNA010000702">
    <property type="protein sequence ID" value="CAJ1380343.1"/>
    <property type="molecule type" value="Genomic_DNA"/>
</dbReference>
<feature type="compositionally biased region" description="Polar residues" evidence="2">
    <location>
        <begin position="1"/>
        <end position="16"/>
    </location>
</feature>
<evidence type="ECO:0008006" key="5">
    <source>
        <dbReference type="Google" id="ProtNLM"/>
    </source>
</evidence>
<accession>A0AA36MVE1</accession>